<feature type="repeat" description="PPR" evidence="2">
    <location>
        <begin position="958"/>
        <end position="988"/>
    </location>
</feature>
<dbReference type="Pfam" id="PF12854">
    <property type="entry name" value="PPR_1"/>
    <property type="match status" value="1"/>
</dbReference>
<dbReference type="Pfam" id="PF20431">
    <property type="entry name" value="E_motif"/>
    <property type="match status" value="2"/>
</dbReference>
<dbReference type="GO" id="GO:0003723">
    <property type="term" value="F:RNA binding"/>
    <property type="evidence" value="ECO:0000318"/>
    <property type="project" value="GO_Central"/>
</dbReference>
<feature type="repeat" description="PPR" evidence="2">
    <location>
        <begin position="143"/>
        <end position="177"/>
    </location>
</feature>
<feature type="domain" description="DYW" evidence="3">
    <location>
        <begin position="595"/>
        <end position="687"/>
    </location>
</feature>
<dbReference type="FunFam" id="1.25.40.10:FF:000393">
    <property type="entry name" value="Pentatricopeptide repeat-containing protein At1g20230"/>
    <property type="match status" value="1"/>
</dbReference>
<evidence type="ECO:0000313" key="5">
    <source>
        <dbReference type="Proteomes" id="UP000036987"/>
    </source>
</evidence>
<accession>A0A0K9P7V0</accession>
<evidence type="ECO:0000259" key="3">
    <source>
        <dbReference type="Pfam" id="PF14432"/>
    </source>
</evidence>
<dbReference type="PANTHER" id="PTHR47926">
    <property type="entry name" value="PENTATRICOPEPTIDE REPEAT-CONTAINING PROTEIN"/>
    <property type="match status" value="1"/>
</dbReference>
<feature type="repeat" description="PPR" evidence="2">
    <location>
        <begin position="1095"/>
        <end position="1129"/>
    </location>
</feature>
<feature type="repeat" description="PPR" evidence="2">
    <location>
        <begin position="857"/>
        <end position="891"/>
    </location>
</feature>
<dbReference type="Pfam" id="PF13041">
    <property type="entry name" value="PPR_2"/>
    <property type="match status" value="6"/>
</dbReference>
<proteinExistence type="predicted"/>
<dbReference type="NCBIfam" id="TIGR00756">
    <property type="entry name" value="PPR"/>
    <property type="match status" value="7"/>
</dbReference>
<name>A0A0K9P7V0_ZOSMR</name>
<dbReference type="FunFam" id="1.25.40.10:FF:000031">
    <property type="entry name" value="Pentatricopeptide repeat-containing protein mitochondrial"/>
    <property type="match status" value="1"/>
</dbReference>
<dbReference type="InterPro" id="IPR032867">
    <property type="entry name" value="DYW_dom"/>
</dbReference>
<feature type="repeat" description="PPR" evidence="2">
    <location>
        <begin position="989"/>
        <end position="1023"/>
    </location>
</feature>
<dbReference type="InterPro" id="IPR011990">
    <property type="entry name" value="TPR-like_helical_dom_sf"/>
</dbReference>
<dbReference type="PROSITE" id="PS51375">
    <property type="entry name" value="PPR"/>
    <property type="match status" value="10"/>
</dbReference>
<keyword evidence="1" id="KW-0677">Repeat</keyword>
<dbReference type="Proteomes" id="UP000036987">
    <property type="component" value="Unassembled WGS sequence"/>
</dbReference>
<feature type="repeat" description="PPR" evidence="2">
    <location>
        <begin position="756"/>
        <end position="790"/>
    </location>
</feature>
<dbReference type="InterPro" id="IPR046960">
    <property type="entry name" value="PPR_At4g14850-like_plant"/>
</dbReference>
<dbReference type="InterPro" id="IPR046848">
    <property type="entry name" value="E_motif"/>
</dbReference>
<evidence type="ECO:0000256" key="2">
    <source>
        <dbReference type="PROSITE-ProRule" id="PRU00708"/>
    </source>
</evidence>
<dbReference type="FunFam" id="1.25.40.10:FF:000366">
    <property type="entry name" value="Pentatricopeptide (PPR) repeat-containing protein"/>
    <property type="match status" value="1"/>
</dbReference>
<feature type="repeat" description="PPR" evidence="2">
    <location>
        <begin position="415"/>
        <end position="450"/>
    </location>
</feature>
<dbReference type="InterPro" id="IPR002885">
    <property type="entry name" value="PPR_rpt"/>
</dbReference>
<dbReference type="EMBL" id="LFYR01001173">
    <property type="protein sequence ID" value="KMZ64250.1"/>
    <property type="molecule type" value="Genomic_DNA"/>
</dbReference>
<reference evidence="5" key="1">
    <citation type="journal article" date="2016" name="Nature">
        <title>The genome of the seagrass Zostera marina reveals angiosperm adaptation to the sea.</title>
        <authorList>
            <person name="Olsen J.L."/>
            <person name="Rouze P."/>
            <person name="Verhelst B."/>
            <person name="Lin Y.-C."/>
            <person name="Bayer T."/>
            <person name="Collen J."/>
            <person name="Dattolo E."/>
            <person name="De Paoli E."/>
            <person name="Dittami S."/>
            <person name="Maumus F."/>
            <person name="Michel G."/>
            <person name="Kersting A."/>
            <person name="Lauritano C."/>
            <person name="Lohaus R."/>
            <person name="Toepel M."/>
            <person name="Tonon T."/>
            <person name="Vanneste K."/>
            <person name="Amirebrahimi M."/>
            <person name="Brakel J."/>
            <person name="Bostroem C."/>
            <person name="Chovatia M."/>
            <person name="Grimwood J."/>
            <person name="Jenkins J.W."/>
            <person name="Jueterbock A."/>
            <person name="Mraz A."/>
            <person name="Stam W.T."/>
            <person name="Tice H."/>
            <person name="Bornberg-Bauer E."/>
            <person name="Green P.J."/>
            <person name="Pearson G.A."/>
            <person name="Procaccini G."/>
            <person name="Duarte C.M."/>
            <person name="Schmutz J."/>
            <person name="Reusch T.B.H."/>
            <person name="Van de Peer Y."/>
        </authorList>
    </citation>
    <scope>NUCLEOTIDE SEQUENCE [LARGE SCALE GENOMIC DNA]</scope>
    <source>
        <strain evidence="5">cv. Finnish</strain>
    </source>
</reference>
<dbReference type="Gene3D" id="1.25.40.10">
    <property type="entry name" value="Tetratricopeptide repeat domain"/>
    <property type="match status" value="9"/>
</dbReference>
<comment type="caution">
    <text evidence="4">The sequence shown here is derived from an EMBL/GenBank/DDBJ whole genome shotgun (WGS) entry which is preliminary data.</text>
</comment>
<dbReference type="PANTHER" id="PTHR47926:SF426">
    <property type="entry name" value="TETRATRICOPEPTIDE-LIKE HELICAL DOMAIN SUPERFAMILY, DYW DOMAIN-CONTAINING PROTEIN"/>
    <property type="match status" value="1"/>
</dbReference>
<feature type="repeat" description="PPR" evidence="2">
    <location>
        <begin position="244"/>
        <end position="278"/>
    </location>
</feature>
<dbReference type="Pfam" id="PF01535">
    <property type="entry name" value="PPR"/>
    <property type="match status" value="6"/>
</dbReference>
<sequence length="1320" mass="148374">MNSVLPVCSTVHSQLKLLKNYIESGQLLRAHKLFDTIPHPNIRIWTALITGYTSKGLPKESIKLYNEFIKAGDLNPDKYVLLTVAKACGIVSDLNKAKQVHADAVKHDIHSDIILANALIHMYGKCGFPQGAMTVFDSLVLKDVISWTSVIAAHVNSGLSHKALQLFREMTLYGLRPNSVTLSSLLPACSYLKALNTGKVIHGYAIRNGLVDNLFVSSALVDTYAKCLSIMYARNVFHKLPRKDTISWNVILAALFSNGHQEEALDLFETMKLEGADLDSATWNSMIGGCAQNGKSQLALRFLLQMQCSGFKANNMTIASILPACTDLENLSGGREIHAYCFRHSLNRDVFIATALVLMYAKCGELDLSRKIFNMIPRKDIVSWNTMILANAMHGCGQEALLLFQVMINFGYKPNAVTFTAILSGCSHSQLVDEGRAIFISIKRDHGIEPDVDHYSCMVDVLCRAGHLYDAYDFIKKMPIDPSPSAWGSLLAGCRVYKNVELGKISAYKLFEIEPNNPGNYVLLSNILVTAKLWNDASEVRKMMRDGGIVKEPGCSWIPIGKQVYTFVKGDRRIPQCEKIYAFLKETRKKMRLQGYLPKTDFVLQDIDDEEKEEVLCDHSEKLAVAFGILNSNGKPSIRVFKNLRICGDCHNWIKFMAKATLMQITVRDSLRFHHFKDGICSCGDVWKMFYAPIYYLVEKCSSVEVLKRVHVQILIHGLTGETFIIGKFIAFCSLVVDAGDLSYARAVFDRVTKPNRYMWNSLIRGYSNSDNPREGLFLQHQMLSSGILPNDFTFPFVLKSCAFESAFTETQELHGLILKLGFRSQLFVQNSLVHAYVVCKSIDSAWKVFYEIPYPNIISWNSIIDGYARLGNLEHVFQLFKSMRYLKLAPDGFTLAILLSVCSQTGSFNLGRLVHHSIEINGGWIDLIGGNALVDMYAKCMDLNSAKACFHRMPKRNVVTWTCMVDAYAKQGHYELARLWFDNMPERNLISWNSIITSYAQHGQCHLAFDIFRELITSKLKPDDTTLTSILSICGQVGDLITGKKIHQYIVRRCMQTSISLKNALIDMYAKCGLLSTASSIFSQMQREDNNLTSTSSWNVMIRGFAMHGCALDAIKLLKTMVCQGISPDGITFVAILSACNHGGLLEYGLYYLEAMQHYYNIKPEMEHYSCIIDLLGRRGDVKRAIDVISKMPMKADIVIWGVVLGACRIHGNVKIGKVAMKQMLELHASDAGIYVLISNLYSEAHKWGDGRNLRKFMRNKGIRKVGGCSLIEIGGNIHEFMVQDKRHQMSSHIYSTLQHLTDHLMSTTQSHVHFFRTN</sequence>
<evidence type="ECO:0000256" key="1">
    <source>
        <dbReference type="ARBA" id="ARBA00022737"/>
    </source>
</evidence>
<keyword evidence="5" id="KW-1185">Reference proteome</keyword>
<dbReference type="OrthoDB" id="428658at2759"/>
<gene>
    <name evidence="4" type="ORF">ZOSMA_37G01350</name>
</gene>
<dbReference type="OMA" id="FTWIQRF"/>
<protein>
    <recommendedName>
        <fullName evidence="3">DYW domain-containing protein</fullName>
    </recommendedName>
</protein>
<dbReference type="GO" id="GO:0008270">
    <property type="term" value="F:zinc ion binding"/>
    <property type="evidence" value="ECO:0007669"/>
    <property type="project" value="InterPro"/>
</dbReference>
<dbReference type="FunFam" id="1.25.40.10:FF:000470">
    <property type="entry name" value="Pentatricopeptide repeat-containing protein At5g66520"/>
    <property type="match status" value="1"/>
</dbReference>
<dbReference type="GO" id="GO:0009451">
    <property type="term" value="P:RNA modification"/>
    <property type="evidence" value="ECO:0000318"/>
    <property type="project" value="GO_Central"/>
</dbReference>
<evidence type="ECO:0000313" key="4">
    <source>
        <dbReference type="EMBL" id="KMZ64250.1"/>
    </source>
</evidence>
<dbReference type="FunFam" id="1.25.40.10:FF:000227">
    <property type="entry name" value="Pentatricopeptide repeat-containing protein At3g13880"/>
    <property type="match status" value="1"/>
</dbReference>
<feature type="repeat" description="PPR" evidence="2">
    <location>
        <begin position="279"/>
        <end position="313"/>
    </location>
</feature>
<feature type="repeat" description="PPR" evidence="2">
    <location>
        <begin position="380"/>
        <end position="414"/>
    </location>
</feature>
<dbReference type="FunFam" id="1.25.40.10:FF:000090">
    <property type="entry name" value="Pentatricopeptide repeat-containing protein, chloroplastic"/>
    <property type="match status" value="1"/>
</dbReference>
<dbReference type="Pfam" id="PF14432">
    <property type="entry name" value="DYW_deaminase"/>
    <property type="match status" value="1"/>
</dbReference>
<dbReference type="STRING" id="29655.A0A0K9P7V0"/>
<organism evidence="4 5">
    <name type="scientific">Zostera marina</name>
    <name type="common">Eelgrass</name>
    <dbReference type="NCBI Taxonomy" id="29655"/>
    <lineage>
        <taxon>Eukaryota</taxon>
        <taxon>Viridiplantae</taxon>
        <taxon>Streptophyta</taxon>
        <taxon>Embryophyta</taxon>
        <taxon>Tracheophyta</taxon>
        <taxon>Spermatophyta</taxon>
        <taxon>Magnoliopsida</taxon>
        <taxon>Liliopsida</taxon>
        <taxon>Zosteraceae</taxon>
        <taxon>Zostera</taxon>
    </lineage>
</organism>
<dbReference type="SUPFAM" id="SSF48452">
    <property type="entry name" value="TPR-like"/>
    <property type="match status" value="1"/>
</dbReference>